<feature type="region of interest" description="Disordered" evidence="1">
    <location>
        <begin position="1"/>
        <end position="42"/>
    </location>
</feature>
<name>A0A182IH32_ANOAR</name>
<sequence length="64" mass="7063">MNGQAQKRKASFDHSATAENNDLMSSASKISKPSDENEAKGTSSYHGMFYHLQLGMVILLRAFN</sequence>
<keyword evidence="3" id="KW-1185">Reference proteome</keyword>
<reference evidence="2" key="1">
    <citation type="submission" date="2022-08" db="UniProtKB">
        <authorList>
            <consortium name="EnsemblMetazoa"/>
        </authorList>
    </citation>
    <scope>IDENTIFICATION</scope>
    <source>
        <strain evidence="2">Dongola</strain>
    </source>
</reference>
<organism evidence="2 3">
    <name type="scientific">Anopheles arabiensis</name>
    <name type="common">Mosquito</name>
    <dbReference type="NCBI Taxonomy" id="7173"/>
    <lineage>
        <taxon>Eukaryota</taxon>
        <taxon>Metazoa</taxon>
        <taxon>Ecdysozoa</taxon>
        <taxon>Arthropoda</taxon>
        <taxon>Hexapoda</taxon>
        <taxon>Insecta</taxon>
        <taxon>Pterygota</taxon>
        <taxon>Neoptera</taxon>
        <taxon>Endopterygota</taxon>
        <taxon>Diptera</taxon>
        <taxon>Nematocera</taxon>
        <taxon>Culicoidea</taxon>
        <taxon>Culicidae</taxon>
        <taxon>Anophelinae</taxon>
        <taxon>Anopheles</taxon>
    </lineage>
</organism>
<dbReference type="Proteomes" id="UP000075840">
    <property type="component" value="Unassembled WGS sequence"/>
</dbReference>
<protein>
    <submittedName>
        <fullName evidence="2">Uncharacterized protein</fullName>
    </submittedName>
</protein>
<dbReference type="VEuPathDB" id="VectorBase:AARA21_013020"/>
<proteinExistence type="predicted"/>
<dbReference type="VEuPathDB" id="VectorBase:AARA014767"/>
<evidence type="ECO:0000313" key="2">
    <source>
        <dbReference type="EnsemblMetazoa" id="AARA014767-PA"/>
    </source>
</evidence>
<accession>A0A182IH32</accession>
<dbReference type="AlphaFoldDB" id="A0A182IH32"/>
<feature type="compositionally biased region" description="Polar residues" evidence="1">
    <location>
        <begin position="17"/>
        <end position="31"/>
    </location>
</feature>
<evidence type="ECO:0000256" key="1">
    <source>
        <dbReference type="SAM" id="MobiDB-lite"/>
    </source>
</evidence>
<dbReference type="EMBL" id="APCN01003565">
    <property type="status" value="NOT_ANNOTATED_CDS"/>
    <property type="molecule type" value="Genomic_DNA"/>
</dbReference>
<dbReference type="EnsemblMetazoa" id="AARA014767-RA">
    <property type="protein sequence ID" value="AARA014767-PA"/>
    <property type="gene ID" value="AARA014767"/>
</dbReference>
<evidence type="ECO:0000313" key="3">
    <source>
        <dbReference type="Proteomes" id="UP000075840"/>
    </source>
</evidence>